<reference evidence="1 2" key="1">
    <citation type="submission" date="2018-06" db="EMBL/GenBank/DDBJ databases">
        <authorList>
            <consortium name="Pathogen Informatics"/>
            <person name="Doyle S."/>
        </authorList>
    </citation>
    <scope>NUCLEOTIDE SEQUENCE [LARGE SCALE GENOMIC DNA]</scope>
    <source>
        <strain evidence="1 2">NCTC8684</strain>
    </source>
</reference>
<dbReference type="SUPFAM" id="SSF53756">
    <property type="entry name" value="UDP-Glycosyltransferase/glycogen phosphorylase"/>
    <property type="match status" value="1"/>
</dbReference>
<dbReference type="GO" id="GO:0016740">
    <property type="term" value="F:transferase activity"/>
    <property type="evidence" value="ECO:0007669"/>
    <property type="project" value="UniProtKB-KW"/>
</dbReference>
<dbReference type="Proteomes" id="UP000254029">
    <property type="component" value="Unassembled WGS sequence"/>
</dbReference>
<evidence type="ECO:0000313" key="2">
    <source>
        <dbReference type="Proteomes" id="UP000254029"/>
    </source>
</evidence>
<evidence type="ECO:0000313" key="1">
    <source>
        <dbReference type="EMBL" id="SUY93456.1"/>
    </source>
</evidence>
<protein>
    <submittedName>
        <fullName evidence="1">Glycosyl transferase</fullName>
    </submittedName>
</protein>
<comment type="caution">
    <text evidence="1">The sequence shown here is derived from an EMBL/GenBank/DDBJ whole genome shotgun (WGS) entry which is preliminary data.</text>
</comment>
<accession>A0AAX2MHC4</accession>
<dbReference type="AlphaFoldDB" id="A0AAX2MHC4"/>
<dbReference type="Pfam" id="PF13692">
    <property type="entry name" value="Glyco_trans_1_4"/>
    <property type="match status" value="1"/>
</dbReference>
<organism evidence="1 2">
    <name type="scientific">Chromobacterium violaceum</name>
    <dbReference type="NCBI Taxonomy" id="536"/>
    <lineage>
        <taxon>Bacteria</taxon>
        <taxon>Pseudomonadati</taxon>
        <taxon>Pseudomonadota</taxon>
        <taxon>Betaproteobacteria</taxon>
        <taxon>Neisseriales</taxon>
        <taxon>Chromobacteriaceae</taxon>
        <taxon>Chromobacterium</taxon>
    </lineage>
</organism>
<dbReference type="CDD" id="cd03794">
    <property type="entry name" value="GT4_WbuB-like"/>
    <property type="match status" value="1"/>
</dbReference>
<gene>
    <name evidence="1" type="ORF">NCTC8684_04592</name>
</gene>
<proteinExistence type="predicted"/>
<dbReference type="Gene3D" id="3.40.50.2000">
    <property type="entry name" value="Glycogen Phosphorylase B"/>
    <property type="match status" value="2"/>
</dbReference>
<dbReference type="EMBL" id="UIGR01000003">
    <property type="protein sequence ID" value="SUY93456.1"/>
    <property type="molecule type" value="Genomic_DNA"/>
</dbReference>
<keyword evidence="1" id="KW-0808">Transferase</keyword>
<sequence length="404" mass="45770">MTKTMRLVLIADTFPPLRSSGAVQLRDLSCEIIKQGYDIVVMIPSSELTQPWEAETVHGVSVLRLLAPKTKDISYFKRTINEMLMPFFMIRNLRKSPYKNYKFDGVVWYSPSIFLSPLVHYLKGKNCCKSYLILRDIFPDWAVDMGLMRKGIIYWVLKCIAAYQYKVADIIGVQSKGNLSYFSHLTSKHKKCLQILQNWIADTPVGACSINISNTSLSGRFIFVYAGNMGVAQNVEIFLDLAQRLNERNDIGFVFVGRGSSYQILLEKSKTLDLKNTLFFNEIKPDEITGLYSQCNIGLVSLDSRHKSHNIPGKFISYMQSGMPVLASINEGNDLATLIDKNKVGKVSINDRNAVSNLESLAIDLIRMVQSDPHIKTRCKNLYEELFSPAITVKQITESFKDDQ</sequence>
<name>A0AAX2MHC4_CHRVL</name>
<dbReference type="RefSeq" id="WP_220347542.1">
    <property type="nucleotide sequence ID" value="NZ_JWPW01000001.1"/>
</dbReference>